<sequence length="451" mass="51602">MERNCGKEDGERGMRLDRRVKYRKYGEYTYLRNTALHREYLMNDTAFDLLRILSEYPGCTEERLFEELEKQYEAEDEETFRREILEFLRELEAEKILLGEPEEENSVQEDAAERAQEYCLRHHIVYSACLELTYRCNERCIHCCVDGGEPKGELSFPEYRALLDELARMGCIYLLLTGGEPTLYPEFIRVAEYASGKGFLVDIYTNGYCLSDELLRRMIALDPNSISFSFYGGDGESHDAVTGIPGSFEKSLRAMMICKCAGIDTYIKSIALRQNLDSLEKLYQLGELLRIPVEMAKSLLPTGKGRLGEEELSLQNKEDYIRLLSLEETYRKTLPQRRGRGENLTLCTAGQSVLSVDPYGNVFPCNSLPISLGNIREESLGAIWEKAPQILRERLPAGYLKTECRECISREYCQACPGTMITPEGDFERKDHVCLLAEAAYQYREGKEGIG</sequence>
<dbReference type="InterPro" id="IPR058240">
    <property type="entry name" value="rSAM_sf"/>
</dbReference>
<dbReference type="InterPro" id="IPR007197">
    <property type="entry name" value="rSAM"/>
</dbReference>
<reference evidence="6" key="1">
    <citation type="submission" date="2020-10" db="EMBL/GenBank/DDBJ databases">
        <authorList>
            <person name="Gilroy R."/>
        </authorList>
    </citation>
    <scope>NUCLEOTIDE SEQUENCE</scope>
    <source>
        <strain evidence="6">ChiSjej4B22-8148</strain>
    </source>
</reference>
<dbReference type="SMART" id="SM00729">
    <property type="entry name" value="Elp3"/>
    <property type="match status" value="1"/>
</dbReference>
<evidence type="ECO:0000313" key="7">
    <source>
        <dbReference type="Proteomes" id="UP000886757"/>
    </source>
</evidence>
<name>A0A9D1ACY8_9FIRM</name>
<dbReference type="NCBIfam" id="TIGR04085">
    <property type="entry name" value="rSAM_more_4Fe4S"/>
    <property type="match status" value="1"/>
</dbReference>
<dbReference type="Proteomes" id="UP000886757">
    <property type="component" value="Unassembled WGS sequence"/>
</dbReference>
<dbReference type="GO" id="GO:0046872">
    <property type="term" value="F:metal ion binding"/>
    <property type="evidence" value="ECO:0007669"/>
    <property type="project" value="UniProtKB-KW"/>
</dbReference>
<evidence type="ECO:0000256" key="2">
    <source>
        <dbReference type="ARBA" id="ARBA00022723"/>
    </source>
</evidence>
<reference evidence="6" key="2">
    <citation type="journal article" date="2021" name="PeerJ">
        <title>Extensive microbial diversity within the chicken gut microbiome revealed by metagenomics and culture.</title>
        <authorList>
            <person name="Gilroy R."/>
            <person name="Ravi A."/>
            <person name="Getino M."/>
            <person name="Pursley I."/>
            <person name="Horton D.L."/>
            <person name="Alikhan N.F."/>
            <person name="Baker D."/>
            <person name="Gharbi K."/>
            <person name="Hall N."/>
            <person name="Watson M."/>
            <person name="Adriaenssens E.M."/>
            <person name="Foster-Nyarko E."/>
            <person name="Jarju S."/>
            <person name="Secka A."/>
            <person name="Antonio M."/>
            <person name="Oren A."/>
            <person name="Chaudhuri R.R."/>
            <person name="La Ragione R."/>
            <person name="Hildebrand F."/>
            <person name="Pallen M.J."/>
        </authorList>
    </citation>
    <scope>NUCLEOTIDE SEQUENCE</scope>
    <source>
        <strain evidence="6">ChiSjej4B22-8148</strain>
    </source>
</reference>
<evidence type="ECO:0000313" key="6">
    <source>
        <dbReference type="EMBL" id="HIR13684.1"/>
    </source>
</evidence>
<protein>
    <submittedName>
        <fullName evidence="6">Radical SAM protein</fullName>
    </submittedName>
</protein>
<dbReference type="InterPro" id="IPR013785">
    <property type="entry name" value="Aldolase_TIM"/>
</dbReference>
<evidence type="ECO:0000256" key="4">
    <source>
        <dbReference type="ARBA" id="ARBA00023014"/>
    </source>
</evidence>
<keyword evidence="1" id="KW-0949">S-adenosyl-L-methionine</keyword>
<evidence type="ECO:0000256" key="3">
    <source>
        <dbReference type="ARBA" id="ARBA00023004"/>
    </source>
</evidence>
<feature type="domain" description="Radical SAM core" evidence="5">
    <location>
        <begin position="122"/>
        <end position="343"/>
    </location>
</feature>
<organism evidence="6 7">
    <name type="scientific">Candidatus Choladousia intestinavium</name>
    <dbReference type="NCBI Taxonomy" id="2840727"/>
    <lineage>
        <taxon>Bacteria</taxon>
        <taxon>Bacillati</taxon>
        <taxon>Bacillota</taxon>
        <taxon>Clostridia</taxon>
        <taxon>Lachnospirales</taxon>
        <taxon>Lachnospiraceae</taxon>
        <taxon>Lachnospiraceae incertae sedis</taxon>
        <taxon>Candidatus Choladousia</taxon>
    </lineage>
</organism>
<keyword evidence="3" id="KW-0408">Iron</keyword>
<comment type="caution">
    <text evidence="6">The sequence shown here is derived from an EMBL/GenBank/DDBJ whole genome shotgun (WGS) entry which is preliminary data.</text>
</comment>
<dbReference type="InterPro" id="IPR023885">
    <property type="entry name" value="4Fe4S-binding_SPASM_dom"/>
</dbReference>
<dbReference type="CDD" id="cd01335">
    <property type="entry name" value="Radical_SAM"/>
    <property type="match status" value="1"/>
</dbReference>
<dbReference type="InterPro" id="IPR050377">
    <property type="entry name" value="Radical_SAM_PqqE_MftC-like"/>
</dbReference>
<dbReference type="PANTHER" id="PTHR11228">
    <property type="entry name" value="RADICAL SAM DOMAIN PROTEIN"/>
    <property type="match status" value="1"/>
</dbReference>
<dbReference type="PROSITE" id="PS51918">
    <property type="entry name" value="RADICAL_SAM"/>
    <property type="match status" value="1"/>
</dbReference>
<dbReference type="Gene3D" id="3.20.20.70">
    <property type="entry name" value="Aldolase class I"/>
    <property type="match status" value="1"/>
</dbReference>
<dbReference type="Pfam" id="PF05402">
    <property type="entry name" value="PqqD"/>
    <property type="match status" value="1"/>
</dbReference>
<dbReference type="SFLD" id="SFLDG01067">
    <property type="entry name" value="SPASM/twitch_domain_containing"/>
    <property type="match status" value="1"/>
</dbReference>
<dbReference type="PANTHER" id="PTHR11228:SF7">
    <property type="entry name" value="PQQA PEPTIDE CYCLASE"/>
    <property type="match status" value="1"/>
</dbReference>
<keyword evidence="4" id="KW-0411">Iron-sulfur</keyword>
<dbReference type="InterPro" id="IPR008792">
    <property type="entry name" value="PQQD"/>
</dbReference>
<evidence type="ECO:0000259" key="5">
    <source>
        <dbReference type="PROSITE" id="PS51918"/>
    </source>
</evidence>
<dbReference type="SFLD" id="SFLDS00029">
    <property type="entry name" value="Radical_SAM"/>
    <property type="match status" value="1"/>
</dbReference>
<gene>
    <name evidence="6" type="ORF">IAB31_07160</name>
</gene>
<keyword evidence="2" id="KW-0479">Metal-binding</keyword>
<dbReference type="GO" id="GO:0003824">
    <property type="term" value="F:catalytic activity"/>
    <property type="evidence" value="ECO:0007669"/>
    <property type="project" value="InterPro"/>
</dbReference>
<dbReference type="Pfam" id="PF04055">
    <property type="entry name" value="Radical_SAM"/>
    <property type="match status" value="1"/>
</dbReference>
<proteinExistence type="predicted"/>
<dbReference type="SFLD" id="SFLDG01386">
    <property type="entry name" value="main_SPASM_domain-containing"/>
    <property type="match status" value="1"/>
</dbReference>
<accession>A0A9D1ACY8</accession>
<dbReference type="EMBL" id="DVGK01000080">
    <property type="protein sequence ID" value="HIR13684.1"/>
    <property type="molecule type" value="Genomic_DNA"/>
</dbReference>
<dbReference type="InterPro" id="IPR006638">
    <property type="entry name" value="Elp3/MiaA/NifB-like_rSAM"/>
</dbReference>
<dbReference type="GO" id="GO:0051536">
    <property type="term" value="F:iron-sulfur cluster binding"/>
    <property type="evidence" value="ECO:0007669"/>
    <property type="project" value="UniProtKB-KW"/>
</dbReference>
<evidence type="ECO:0000256" key="1">
    <source>
        <dbReference type="ARBA" id="ARBA00022691"/>
    </source>
</evidence>
<dbReference type="SUPFAM" id="SSF102114">
    <property type="entry name" value="Radical SAM enzymes"/>
    <property type="match status" value="1"/>
</dbReference>
<dbReference type="Pfam" id="PF13186">
    <property type="entry name" value="SPASM"/>
    <property type="match status" value="1"/>
</dbReference>
<dbReference type="AlphaFoldDB" id="A0A9D1ACY8"/>